<keyword evidence="1" id="KW-0863">Zinc-finger</keyword>
<evidence type="ECO:0000313" key="4">
    <source>
        <dbReference type="Proteomes" id="UP001472677"/>
    </source>
</evidence>
<reference evidence="3 4" key="1">
    <citation type="journal article" date="2024" name="G3 (Bethesda)">
        <title>Genome assembly of Hibiscus sabdariffa L. provides insights into metabolisms of medicinal natural products.</title>
        <authorList>
            <person name="Kim T."/>
        </authorList>
    </citation>
    <scope>NUCLEOTIDE SEQUENCE [LARGE SCALE GENOMIC DNA]</scope>
    <source>
        <strain evidence="3">TK-2024</strain>
        <tissue evidence="3">Old leaves</tissue>
    </source>
</reference>
<keyword evidence="1" id="KW-0479">Metal-binding</keyword>
<gene>
    <name evidence="3" type="ORF">V6N12_065300</name>
</gene>
<evidence type="ECO:0000259" key="2">
    <source>
        <dbReference type="PROSITE" id="PS50158"/>
    </source>
</evidence>
<evidence type="ECO:0000256" key="1">
    <source>
        <dbReference type="PROSITE-ProRule" id="PRU00047"/>
    </source>
</evidence>
<sequence length="152" mass="15848">MRDGHARCFKCGVFGHADKSCQHGDVPLKVWVPKQTTIDQSLMVKGKEVAVSPSTDPISTATPSTSTAVPEAMEPFSVGNKKLNGVIGPTPVNDIGPVGSVFTEDVVVNSAISGDIVPVDSSSPTVVEGMNDKLFVPSDTGQVVIVSIGWTL</sequence>
<comment type="caution">
    <text evidence="3">The sequence shown here is derived from an EMBL/GenBank/DDBJ whole genome shotgun (WGS) entry which is preliminary data.</text>
</comment>
<evidence type="ECO:0000313" key="3">
    <source>
        <dbReference type="EMBL" id="KAK8596821.1"/>
    </source>
</evidence>
<keyword evidence="1" id="KW-0862">Zinc</keyword>
<dbReference type="PROSITE" id="PS50158">
    <property type="entry name" value="ZF_CCHC"/>
    <property type="match status" value="1"/>
</dbReference>
<proteinExistence type="predicted"/>
<feature type="domain" description="CCHC-type" evidence="2">
    <location>
        <begin position="7"/>
        <end position="21"/>
    </location>
</feature>
<organism evidence="3 4">
    <name type="scientific">Hibiscus sabdariffa</name>
    <name type="common">roselle</name>
    <dbReference type="NCBI Taxonomy" id="183260"/>
    <lineage>
        <taxon>Eukaryota</taxon>
        <taxon>Viridiplantae</taxon>
        <taxon>Streptophyta</taxon>
        <taxon>Embryophyta</taxon>
        <taxon>Tracheophyta</taxon>
        <taxon>Spermatophyta</taxon>
        <taxon>Magnoliopsida</taxon>
        <taxon>eudicotyledons</taxon>
        <taxon>Gunneridae</taxon>
        <taxon>Pentapetalae</taxon>
        <taxon>rosids</taxon>
        <taxon>malvids</taxon>
        <taxon>Malvales</taxon>
        <taxon>Malvaceae</taxon>
        <taxon>Malvoideae</taxon>
        <taxon>Hibiscus</taxon>
    </lineage>
</organism>
<keyword evidence="4" id="KW-1185">Reference proteome</keyword>
<protein>
    <recommendedName>
        <fullName evidence="2">CCHC-type domain-containing protein</fullName>
    </recommendedName>
</protein>
<accession>A0ABR2G8A9</accession>
<dbReference type="InterPro" id="IPR001878">
    <property type="entry name" value="Znf_CCHC"/>
</dbReference>
<dbReference type="Proteomes" id="UP001472677">
    <property type="component" value="Unassembled WGS sequence"/>
</dbReference>
<dbReference type="EMBL" id="JBBPBM010000002">
    <property type="protein sequence ID" value="KAK8596821.1"/>
    <property type="molecule type" value="Genomic_DNA"/>
</dbReference>
<name>A0ABR2G8A9_9ROSI</name>